<dbReference type="EMBL" id="QRTP01000065">
    <property type="protein sequence ID" value="RGQ76329.1"/>
    <property type="molecule type" value="Genomic_DNA"/>
</dbReference>
<feature type="non-terminal residue" evidence="1">
    <location>
        <position position="1"/>
    </location>
</feature>
<reference evidence="1 2" key="1">
    <citation type="submission" date="2018-08" db="EMBL/GenBank/DDBJ databases">
        <title>A genome reference for cultivated species of the human gut microbiota.</title>
        <authorList>
            <person name="Zou Y."/>
            <person name="Xue W."/>
            <person name="Luo G."/>
        </authorList>
    </citation>
    <scope>NUCLEOTIDE SEQUENCE [LARGE SCALE GENOMIC DNA]</scope>
    <source>
        <strain evidence="1 2">AF27-12</strain>
    </source>
</reference>
<gene>
    <name evidence="1" type="ORF">DWY77_11925</name>
</gene>
<evidence type="ECO:0000313" key="2">
    <source>
        <dbReference type="Proteomes" id="UP000286147"/>
    </source>
</evidence>
<dbReference type="AlphaFoldDB" id="A0A412CBI0"/>
<accession>A0A412CBI0</accession>
<evidence type="ECO:0000313" key="1">
    <source>
        <dbReference type="EMBL" id="RGQ76329.1"/>
    </source>
</evidence>
<name>A0A412CBI0_9FIRM</name>
<dbReference type="RefSeq" id="WP_181972839.1">
    <property type="nucleotide sequence ID" value="NZ_QRTP01000065.1"/>
</dbReference>
<organism evidence="1 2">
    <name type="scientific">Megamonas rupellensis</name>
    <dbReference type="NCBI Taxonomy" id="491921"/>
    <lineage>
        <taxon>Bacteria</taxon>
        <taxon>Bacillati</taxon>
        <taxon>Bacillota</taxon>
        <taxon>Negativicutes</taxon>
        <taxon>Selenomonadales</taxon>
        <taxon>Selenomonadaceae</taxon>
        <taxon>Megamonas</taxon>
    </lineage>
</organism>
<comment type="caution">
    <text evidence="1">The sequence shown here is derived from an EMBL/GenBank/DDBJ whole genome shotgun (WGS) entry which is preliminary data.</text>
</comment>
<dbReference type="Proteomes" id="UP000286147">
    <property type="component" value="Unassembled WGS sequence"/>
</dbReference>
<sequence>DGHIDYKVNLNDNITLGEKEENQININGNPEAGEAALSIGDKFVVEQNGSVSIKADNTETYGIDTTVTVNPDG</sequence>
<proteinExistence type="predicted"/>
<protein>
    <submittedName>
        <fullName evidence="1">Uncharacterized protein</fullName>
    </submittedName>
</protein>
<feature type="non-terminal residue" evidence="1">
    <location>
        <position position="73"/>
    </location>
</feature>